<dbReference type="PANTHER" id="PTHR30411">
    <property type="entry name" value="CYTOPLASMIC PROTEIN"/>
    <property type="match status" value="1"/>
</dbReference>
<name>W6MDG5_9GAMM</name>
<evidence type="ECO:0000256" key="4">
    <source>
        <dbReference type="PIRNR" id="PIRNR006181"/>
    </source>
</evidence>
<dbReference type="PIRSF" id="PIRSF006181">
    <property type="entry name" value="EbsC_YbaK"/>
    <property type="match status" value="1"/>
</dbReference>
<dbReference type="GO" id="GO:0006412">
    <property type="term" value="P:translation"/>
    <property type="evidence" value="ECO:0007669"/>
    <property type="project" value="UniProtKB-KW"/>
</dbReference>
<comment type="similarity">
    <text evidence="1 4">Belongs to the prolyl-tRNA editing family. YbaK/EbsC subfamily.</text>
</comment>
<dbReference type="AlphaFoldDB" id="W6MDG5"/>
<dbReference type="Gene3D" id="3.90.960.10">
    <property type="entry name" value="YbaK/aminoacyl-tRNA synthetase-associated domain"/>
    <property type="match status" value="1"/>
</dbReference>
<dbReference type="STRING" id="1400863.BN873_350079"/>
<evidence type="ECO:0000313" key="6">
    <source>
        <dbReference type="EMBL" id="CDI02823.1"/>
    </source>
</evidence>
<dbReference type="GO" id="GO:0002161">
    <property type="term" value="F:aminoacyl-tRNA deacylase activity"/>
    <property type="evidence" value="ECO:0007669"/>
    <property type="project" value="InterPro"/>
</dbReference>
<dbReference type="GO" id="GO:0016829">
    <property type="term" value="F:lyase activity"/>
    <property type="evidence" value="ECO:0007669"/>
    <property type="project" value="UniProtKB-KW"/>
</dbReference>
<keyword evidence="2 4" id="KW-0648">Protein biosynthesis</keyword>
<reference evidence="6" key="1">
    <citation type="submission" date="2013-07" db="EMBL/GenBank/DDBJ databases">
        <authorList>
            <person name="McIlroy S."/>
        </authorList>
    </citation>
    <scope>NUCLEOTIDE SEQUENCE [LARGE SCALE GENOMIC DNA]</scope>
    <source>
        <strain evidence="6">Run_A_D11</strain>
    </source>
</reference>
<comment type="caution">
    <text evidence="6">The sequence shown here is derived from an EMBL/GenBank/DDBJ whole genome shotgun (WGS) entry which is preliminary data.</text>
</comment>
<evidence type="ECO:0000313" key="7">
    <source>
        <dbReference type="Proteomes" id="UP000035760"/>
    </source>
</evidence>
<organism evidence="6 7">
    <name type="scientific">Candidatus Competibacter denitrificans Run_A_D11</name>
    <dbReference type="NCBI Taxonomy" id="1400863"/>
    <lineage>
        <taxon>Bacteria</taxon>
        <taxon>Pseudomonadati</taxon>
        <taxon>Pseudomonadota</taxon>
        <taxon>Gammaproteobacteria</taxon>
        <taxon>Candidatus Competibacteraceae</taxon>
        <taxon>Candidatus Competibacter</taxon>
    </lineage>
</organism>
<accession>W6MDG5</accession>
<dbReference type="Proteomes" id="UP000035760">
    <property type="component" value="Unassembled WGS sequence"/>
</dbReference>
<proteinExistence type="inferred from homology"/>
<dbReference type="EC" id="4.2.-.-" evidence="4"/>
<dbReference type="SUPFAM" id="SSF55826">
    <property type="entry name" value="YbaK/ProRS associated domain"/>
    <property type="match status" value="1"/>
</dbReference>
<gene>
    <name evidence="6" type="ORF">BN873_350079</name>
</gene>
<reference evidence="6" key="2">
    <citation type="submission" date="2014-03" db="EMBL/GenBank/DDBJ databases">
        <title>Candidatus Competibacter-lineage genomes retrieved from metagenomes reveal functional metabolic diversity.</title>
        <authorList>
            <person name="McIlroy S.J."/>
            <person name="Albertsen M."/>
            <person name="Andresen E.K."/>
            <person name="Saunders A.M."/>
            <person name="Kristiansen R."/>
            <person name="Stokholm-Bjerregaard M."/>
            <person name="Nielsen K.L."/>
            <person name="Nielsen P.H."/>
        </authorList>
    </citation>
    <scope>NUCLEOTIDE SEQUENCE</scope>
    <source>
        <strain evidence="6">Run_A_D11</strain>
    </source>
</reference>
<dbReference type="Pfam" id="PF04073">
    <property type="entry name" value="tRNA_edit"/>
    <property type="match status" value="1"/>
</dbReference>
<dbReference type="CDD" id="cd00002">
    <property type="entry name" value="YbaK_deacylase"/>
    <property type="match status" value="1"/>
</dbReference>
<dbReference type="InterPro" id="IPR036754">
    <property type="entry name" value="YbaK/aa-tRNA-synt-asso_dom_sf"/>
</dbReference>
<feature type="domain" description="YbaK/aminoacyl-tRNA synthetase-associated" evidence="5">
    <location>
        <begin position="40"/>
        <end position="151"/>
    </location>
</feature>
<dbReference type="InterPro" id="IPR004369">
    <property type="entry name" value="Prolyl-tRNA_editing_YbaK/EbsC"/>
</dbReference>
<evidence type="ECO:0000259" key="5">
    <source>
        <dbReference type="Pfam" id="PF04073"/>
    </source>
</evidence>
<evidence type="ECO:0000256" key="1">
    <source>
        <dbReference type="ARBA" id="ARBA00009798"/>
    </source>
</evidence>
<keyword evidence="3 4" id="KW-0456">Lyase</keyword>
<dbReference type="PANTHER" id="PTHR30411:SF0">
    <property type="entry name" value="CYS-TRNA(PRO)_CYS-TRNA(CYS) DEACYLASE YBAK"/>
    <property type="match status" value="1"/>
</dbReference>
<dbReference type="InterPro" id="IPR007214">
    <property type="entry name" value="YbaK/aa-tRNA-synth-assoc-dom"/>
</dbReference>
<protein>
    <recommendedName>
        <fullName evidence="4">Cys-tRNA(Pro)/Cys-tRNA(Cys) deacylase</fullName>
        <ecNumber evidence="4">4.2.-.-</ecNumber>
    </recommendedName>
</protein>
<keyword evidence="7" id="KW-1185">Reference proteome</keyword>
<sequence>MFMNKEKIPVTPAIRLLRENNTVFSSHLYPYEEHGGTAHSARCLAVEEHAIIKTLIMEEEHHQPLIVLMHGDRKVSTKELARLLNVKAITPCDPAVANKHSGYLVGGTSPFGTRKPMAVYMETSILELPLIYLNGGKRGFLVGLAPTAVQQLLKPTLVNVALIE</sequence>
<dbReference type="EMBL" id="CBTJ020000042">
    <property type="protein sequence ID" value="CDI02823.1"/>
    <property type="molecule type" value="Genomic_DNA"/>
</dbReference>
<evidence type="ECO:0000256" key="2">
    <source>
        <dbReference type="ARBA" id="ARBA00022917"/>
    </source>
</evidence>
<evidence type="ECO:0000256" key="3">
    <source>
        <dbReference type="ARBA" id="ARBA00023239"/>
    </source>
</evidence>